<dbReference type="GO" id="GO:0051537">
    <property type="term" value="F:2 iron, 2 sulfur cluster binding"/>
    <property type="evidence" value="ECO:0007669"/>
    <property type="project" value="UniProtKB-KW"/>
</dbReference>
<dbReference type="Pfam" id="PF01799">
    <property type="entry name" value="Fer2_2"/>
    <property type="match status" value="1"/>
</dbReference>
<evidence type="ECO:0000256" key="3">
    <source>
        <dbReference type="ARBA" id="ARBA00023002"/>
    </source>
</evidence>
<dbReference type="SUPFAM" id="SSF47741">
    <property type="entry name" value="CO dehydrogenase ISP C-domain like"/>
    <property type="match status" value="1"/>
</dbReference>
<evidence type="ECO:0000256" key="6">
    <source>
        <dbReference type="ARBA" id="ARBA00060707"/>
    </source>
</evidence>
<evidence type="ECO:0000313" key="8">
    <source>
        <dbReference type="EMBL" id="MBB2891041.1"/>
    </source>
</evidence>
<feature type="domain" description="2Fe-2S ferredoxin-type" evidence="7">
    <location>
        <begin position="34"/>
        <end position="110"/>
    </location>
</feature>
<dbReference type="PANTHER" id="PTHR44379">
    <property type="entry name" value="OXIDOREDUCTASE WITH IRON-SULFUR SUBUNIT"/>
    <property type="match status" value="1"/>
</dbReference>
<dbReference type="EMBL" id="JACHVQ010000001">
    <property type="protein sequence ID" value="MBB2891041.1"/>
    <property type="molecule type" value="Genomic_DNA"/>
</dbReference>
<dbReference type="InterPro" id="IPR051452">
    <property type="entry name" value="Diverse_Oxidoreductases"/>
</dbReference>
<reference evidence="8 9" key="1">
    <citation type="submission" date="2020-08" db="EMBL/GenBank/DDBJ databases">
        <title>Sequencing the genomes of 1000 actinobacteria strains.</title>
        <authorList>
            <person name="Klenk H.-P."/>
        </authorList>
    </citation>
    <scope>NUCLEOTIDE SEQUENCE [LARGE SCALE GENOMIC DNA]</scope>
    <source>
        <strain evidence="8 9">DSM 105369</strain>
    </source>
</reference>
<gene>
    <name evidence="8" type="ORF">FHU39_001025</name>
</gene>
<keyword evidence="1" id="KW-0001">2Fe-2S</keyword>
<dbReference type="Gene3D" id="3.10.20.30">
    <property type="match status" value="1"/>
</dbReference>
<dbReference type="InterPro" id="IPR012675">
    <property type="entry name" value="Beta-grasp_dom_sf"/>
</dbReference>
<dbReference type="SUPFAM" id="SSF54292">
    <property type="entry name" value="2Fe-2S ferredoxin-like"/>
    <property type="match status" value="1"/>
</dbReference>
<name>A0A839N8G4_9MICO</name>
<dbReference type="GO" id="GO:0046872">
    <property type="term" value="F:metal ion binding"/>
    <property type="evidence" value="ECO:0007669"/>
    <property type="project" value="UniProtKB-KW"/>
</dbReference>
<dbReference type="InterPro" id="IPR002888">
    <property type="entry name" value="2Fe-2S-bd"/>
</dbReference>
<comment type="pathway">
    <text evidence="6">Alkaloid degradation; nicotine degradation.</text>
</comment>
<keyword evidence="9" id="KW-1185">Reference proteome</keyword>
<dbReference type="Gene3D" id="1.10.150.120">
    <property type="entry name" value="[2Fe-2S]-binding domain"/>
    <property type="match status" value="1"/>
</dbReference>
<evidence type="ECO:0000256" key="5">
    <source>
        <dbReference type="ARBA" id="ARBA00023014"/>
    </source>
</evidence>
<dbReference type="GO" id="GO:0043885">
    <property type="term" value="F:anaerobic carbon-monoxide dehydrogenase activity"/>
    <property type="evidence" value="ECO:0007669"/>
    <property type="project" value="UniProtKB-EC"/>
</dbReference>
<dbReference type="Proteomes" id="UP000559182">
    <property type="component" value="Unassembled WGS sequence"/>
</dbReference>
<proteinExistence type="predicted"/>
<dbReference type="Pfam" id="PF00111">
    <property type="entry name" value="Fer2"/>
    <property type="match status" value="1"/>
</dbReference>
<evidence type="ECO:0000259" key="7">
    <source>
        <dbReference type="PROSITE" id="PS51085"/>
    </source>
</evidence>
<sequence>MSTLHRLKQTVSTRIQQRPVTQAATSRIAPDETVPVNFTVNGRPATVHVAPRVTLSDALRDHLGLTGTHIGCEHGVCGMCTVLVDGDAARACLLLACQLDSAEIMTVEGLGKPEDLHPLQASFGKHHALQCGFCTPGQLMSAYDLLDKDPGIGRDELPEQLSGVLCRCTGYRNIVDAVAEVAETHPNGLPAPRNCAATELLPRASVGGPSRSAVGVDEVDLEGIAEIRMPQAEPTVSIAVHQQVRAEPQQLWSVMSDTERLARCLPGAELVVDFGNDRYKGRVQVALGPVKLAFLGDIHVVERDETTHTIRALVQAADASSGNVQAEVVVAVDAAGSGSAVRADARVHMTGRIAQFGRSLASDVSKDMFGQFTAALDAMARGEEPAEVKPPSALAMTLRIPAARVRALLNRIRGRN</sequence>
<dbReference type="RefSeq" id="WP_183319357.1">
    <property type="nucleotide sequence ID" value="NZ_JACHVQ010000001.1"/>
</dbReference>
<dbReference type="InterPro" id="IPR006058">
    <property type="entry name" value="2Fe2S_fd_BS"/>
</dbReference>
<keyword evidence="4" id="KW-0408">Iron</keyword>
<dbReference type="FunFam" id="3.10.20.30:FF:000020">
    <property type="entry name" value="Xanthine dehydrogenase iron-sulfur subunit"/>
    <property type="match status" value="1"/>
</dbReference>
<dbReference type="Pfam" id="PF06240">
    <property type="entry name" value="COXG"/>
    <property type="match status" value="1"/>
</dbReference>
<dbReference type="EC" id="1.2.7.4" evidence="8"/>
<accession>A0A839N8G4</accession>
<organism evidence="8 9">
    <name type="scientific">Flexivirga oryzae</name>
    <dbReference type="NCBI Taxonomy" id="1794944"/>
    <lineage>
        <taxon>Bacteria</taxon>
        <taxon>Bacillati</taxon>
        <taxon>Actinomycetota</taxon>
        <taxon>Actinomycetes</taxon>
        <taxon>Micrococcales</taxon>
        <taxon>Dermacoccaceae</taxon>
        <taxon>Flexivirga</taxon>
    </lineage>
</organism>
<keyword evidence="3 8" id="KW-0560">Oxidoreductase</keyword>
<protein>
    <submittedName>
        <fullName evidence="8">Carbon-monoxide dehydrogenase small subunit</fullName>
        <ecNumber evidence="8">1.2.7.4</ecNumber>
    </submittedName>
</protein>
<dbReference type="CDD" id="cd00207">
    <property type="entry name" value="fer2"/>
    <property type="match status" value="1"/>
</dbReference>
<dbReference type="Gene3D" id="3.30.530.20">
    <property type="match status" value="1"/>
</dbReference>
<evidence type="ECO:0000256" key="2">
    <source>
        <dbReference type="ARBA" id="ARBA00022723"/>
    </source>
</evidence>
<dbReference type="PROSITE" id="PS00197">
    <property type="entry name" value="2FE2S_FER_1"/>
    <property type="match status" value="1"/>
</dbReference>
<dbReference type="AlphaFoldDB" id="A0A839N8G4"/>
<dbReference type="InterPro" id="IPR010419">
    <property type="entry name" value="CO_DH_gsu"/>
</dbReference>
<dbReference type="InterPro" id="IPR023393">
    <property type="entry name" value="START-like_dom_sf"/>
</dbReference>
<evidence type="ECO:0000256" key="1">
    <source>
        <dbReference type="ARBA" id="ARBA00022714"/>
    </source>
</evidence>
<dbReference type="PROSITE" id="PS51085">
    <property type="entry name" value="2FE2S_FER_2"/>
    <property type="match status" value="1"/>
</dbReference>
<keyword evidence="2" id="KW-0479">Metal-binding</keyword>
<evidence type="ECO:0000313" key="9">
    <source>
        <dbReference type="Proteomes" id="UP000559182"/>
    </source>
</evidence>
<dbReference type="InterPro" id="IPR001041">
    <property type="entry name" value="2Fe-2S_ferredoxin-type"/>
</dbReference>
<comment type="caution">
    <text evidence="8">The sequence shown here is derived from an EMBL/GenBank/DDBJ whole genome shotgun (WGS) entry which is preliminary data.</text>
</comment>
<evidence type="ECO:0000256" key="4">
    <source>
        <dbReference type="ARBA" id="ARBA00023004"/>
    </source>
</evidence>
<dbReference type="InterPro" id="IPR036884">
    <property type="entry name" value="2Fe-2S-bd_dom_sf"/>
</dbReference>
<keyword evidence="5" id="KW-0411">Iron-sulfur</keyword>
<dbReference type="InterPro" id="IPR036010">
    <property type="entry name" value="2Fe-2S_ferredoxin-like_sf"/>
</dbReference>
<dbReference type="SUPFAM" id="SSF55961">
    <property type="entry name" value="Bet v1-like"/>
    <property type="match status" value="1"/>
</dbReference>
<dbReference type="PANTHER" id="PTHR44379:SF8">
    <property type="entry name" value="XANTHINE DEHYDROGENASE IRON-SULFUR-BINDING SUBUNIT XDHC-RELATED"/>
    <property type="match status" value="1"/>
</dbReference>